<evidence type="ECO:0000256" key="5">
    <source>
        <dbReference type="ARBA" id="ARBA00023125"/>
    </source>
</evidence>
<feature type="domain" description="RRM" evidence="11">
    <location>
        <begin position="935"/>
        <end position="1012"/>
    </location>
</feature>
<dbReference type="SMART" id="SM01372">
    <property type="entry name" value="E2F_TDP"/>
    <property type="match status" value="1"/>
</dbReference>
<sequence>MAGSNPPNTINIQSLMKAGISLDNVNFNCANIVNSQGQVLQSIPIRNAKGLQGLANVPKVVTIPRMSGASQGACTVITSGAQPQQIQLFSAGNASNKSFSIPSSNAETLATLTQSGILPPVAAAVLATGKPVTIPSTAFRNVVTLKLAPTTNAAQGTTVVSSGVAMEPKKRFVVKTEPKSDGATSSGIQAVFGRPASPRQISMPELVHTTNKSRGSSERNGVSSSRDIVNKAIAAIDEVSLSKKQTSIKPLAKSGITFSIVDPTTTTPKKRRANDEAADSASDAKKQRLEKTSSKGLRDFSHRVCQKVWKKKTTTYNEVADELVLELSDNQISVEQASNRFDQKNIRRRVYDALNVLMAMGMITKEKKEIRWLGLPTHSDQSYRKLLEEKENLTRANLQKRHTLYELLLQIICFKNLVAKNSERMHKMNGSGEGSSSQPDGIANGPQNRLPIPFLVISTPKDTVIDCNISQDRSEYLLSFSDVFELSDDFGILKKMSLAHGLEECNATDEQINQALMHIPPAFHDVFREIARAPPIAPEMLQDPEIEQMSELVTLSSDDDLSDEDVPDAETCQERIDEFVSVTQTDQAFAQMFLQRRGWDLERSVNEFFQKGPAAGSKPRADLIESVLDIGEDGRSAEINFMLRPVTVPPGGEPPRKRHRTDSGEVVIVSEEDYGIIKFFSWNIDGLSERNLEKRTECVVKYIIDFRVDFALLQEVTAPALSILRNRLSDKYHVAVAKEPKAYEGDLEYEVATCIRKTAKFEYSNPIWKPFPGSRMGRGLQITRVKMKEHGNFSEFPLTLINTHLESTKDFAEERQVQLKRGFSIMEDCLRGPNSVCVFAGDLNLRDTEVVNVGVPKDARDMWEACGAKEHLRYTWDARRNQNCGYFNPKTGARLRFDRANSAHVSVLLESDIKLEGKMGETRVGQGRNTPENLRKVFLGGIGPNTDEDALASYFSKWSALDDSFVLRDPKTKKSKGFAFVIFPDAACVDRVMSCRPHRIDGRSIEVKRPVPNEDVGRPESTVVTTKIFVGAVREEMTEADIEQHFQNYGSVVSVALVNDKGTGRKRGFGFVQFADPDSVDKCLLYRHEHRIGERWVDVKKALSKAELAEVEKKAEEAKAKQAAAKRLAAEAAREEVEAKQAKAAAAAPRPPIQSTPAGVPPSMGFSSQGPPSTGFSSQGPPSTGFSSQGGDRPWANSQGPAASGGNFNKPQWTGEGPGPEKRGNNWNEGPGPEKRGNNWNEGPGPEKRGNNWNEGPGPEKRGNNWNEGPGPEKLGGNWGDDWQPGLNLAPPPPVAGPRMRMMGPSSYSANPPRVGDGNGPRGFDGARFRGPIPDADDRASYPEGPDDWTPPGNWNNGPRMRAPAPPTPLMAAAPAWRREQPRFFPPQNPGGGRCATKEERHFFFKIVEEFEKAEWNLWLCFNTIWDLKKPEDYEDSFYESPEDLPLKEVGGTVIQMFVLMAVLYPET</sequence>
<dbReference type="InterPro" id="IPR037241">
    <property type="entry name" value="E2F-DP_heterodim"/>
</dbReference>
<feature type="compositionally biased region" description="Polar residues" evidence="10">
    <location>
        <begin position="1165"/>
        <end position="1212"/>
    </location>
</feature>
<feature type="non-terminal residue" evidence="12">
    <location>
        <position position="1"/>
    </location>
</feature>
<dbReference type="FunFam" id="1.10.10.10:FF:000047">
    <property type="entry name" value="Transcription factor"/>
    <property type="match status" value="1"/>
</dbReference>
<feature type="compositionally biased region" description="Basic and acidic residues" evidence="10">
    <location>
        <begin position="282"/>
        <end position="295"/>
    </location>
</feature>
<evidence type="ECO:0000259" key="11">
    <source>
        <dbReference type="PROSITE" id="PS50102"/>
    </source>
</evidence>
<dbReference type="InterPro" id="IPR014889">
    <property type="entry name" value="Transc_factor_DP_C"/>
</dbReference>
<keyword evidence="4 9" id="KW-0805">Transcription regulation</keyword>
<dbReference type="Pfam" id="PF14555">
    <property type="entry name" value="UBA_4"/>
    <property type="match status" value="1"/>
</dbReference>
<dbReference type="PROSITE" id="PS50102">
    <property type="entry name" value="RRM"/>
    <property type="match status" value="2"/>
</dbReference>
<dbReference type="InterPro" id="IPR036691">
    <property type="entry name" value="Endo/exonu/phosph_ase_sf"/>
</dbReference>
<dbReference type="CDD" id="cd14458">
    <property type="entry name" value="DP_DD"/>
    <property type="match status" value="1"/>
</dbReference>
<dbReference type="GO" id="GO:0051726">
    <property type="term" value="P:regulation of cell cycle"/>
    <property type="evidence" value="ECO:0007669"/>
    <property type="project" value="InterPro"/>
</dbReference>
<dbReference type="SUPFAM" id="SSF46934">
    <property type="entry name" value="UBA-like"/>
    <property type="match status" value="1"/>
</dbReference>
<feature type="region of interest" description="Disordered" evidence="10">
    <location>
        <begin position="1141"/>
        <end position="1335"/>
    </location>
</feature>
<dbReference type="Pfam" id="PF02319">
    <property type="entry name" value="WHD_E2F_TDP"/>
    <property type="match status" value="1"/>
</dbReference>
<dbReference type="GO" id="GO:0000981">
    <property type="term" value="F:DNA-binding transcription factor activity, RNA polymerase II-specific"/>
    <property type="evidence" value="ECO:0007669"/>
    <property type="project" value="TreeGrafter"/>
</dbReference>
<name>A0A7R9BXK8_9CRUS</name>
<dbReference type="Gene3D" id="3.30.70.330">
    <property type="match status" value="2"/>
</dbReference>
<feature type="domain" description="RRM" evidence="11">
    <location>
        <begin position="1026"/>
        <end position="1104"/>
    </location>
</feature>
<dbReference type="Proteomes" id="UP000678499">
    <property type="component" value="Unassembled WGS sequence"/>
</dbReference>
<evidence type="ECO:0000256" key="10">
    <source>
        <dbReference type="SAM" id="MobiDB-lite"/>
    </source>
</evidence>
<organism evidence="12">
    <name type="scientific">Notodromas monacha</name>
    <dbReference type="NCBI Taxonomy" id="399045"/>
    <lineage>
        <taxon>Eukaryota</taxon>
        <taxon>Metazoa</taxon>
        <taxon>Ecdysozoa</taxon>
        <taxon>Arthropoda</taxon>
        <taxon>Crustacea</taxon>
        <taxon>Oligostraca</taxon>
        <taxon>Ostracoda</taxon>
        <taxon>Podocopa</taxon>
        <taxon>Podocopida</taxon>
        <taxon>Cypridocopina</taxon>
        <taxon>Cypridoidea</taxon>
        <taxon>Cyprididae</taxon>
        <taxon>Notodromas</taxon>
    </lineage>
</organism>
<dbReference type="PANTHER" id="PTHR12548">
    <property type="entry name" value="TRANSCRIPTION FACTOR DP"/>
    <property type="match status" value="1"/>
</dbReference>
<dbReference type="EMBL" id="CAJPEX010005510">
    <property type="protein sequence ID" value="CAG0923643.1"/>
    <property type="molecule type" value="Genomic_DNA"/>
</dbReference>
<evidence type="ECO:0000256" key="3">
    <source>
        <dbReference type="ARBA" id="ARBA00022884"/>
    </source>
</evidence>
<dbReference type="GO" id="GO:0005634">
    <property type="term" value="C:nucleus"/>
    <property type="evidence" value="ECO:0007669"/>
    <property type="project" value="UniProtKB-SubCell"/>
</dbReference>
<dbReference type="Gene3D" id="1.10.10.10">
    <property type="entry name" value="Winged helix-like DNA-binding domain superfamily/Winged helix DNA-binding domain"/>
    <property type="match status" value="1"/>
</dbReference>
<keyword evidence="6 9" id="KW-0804">Transcription</keyword>
<dbReference type="InterPro" id="IPR003316">
    <property type="entry name" value="E2F_WHTH_DNA-bd_dom"/>
</dbReference>
<evidence type="ECO:0000256" key="1">
    <source>
        <dbReference type="ARBA" id="ARBA00004123"/>
    </source>
</evidence>
<dbReference type="CDD" id="cd09080">
    <property type="entry name" value="TDP2"/>
    <property type="match status" value="1"/>
</dbReference>
<dbReference type="PANTHER" id="PTHR12548:SF9">
    <property type="entry name" value="TRANSCRIPTION FACTOR DP"/>
    <property type="match status" value="1"/>
</dbReference>
<dbReference type="GO" id="GO:0000977">
    <property type="term" value="F:RNA polymerase II transcription regulatory region sequence-specific DNA binding"/>
    <property type="evidence" value="ECO:0007669"/>
    <property type="project" value="TreeGrafter"/>
</dbReference>
<comment type="subcellular location">
    <subcellularLocation>
        <location evidence="1 9">Nucleus</location>
    </subcellularLocation>
</comment>
<dbReference type="GO" id="GO:0005667">
    <property type="term" value="C:transcription regulator complex"/>
    <property type="evidence" value="ECO:0007669"/>
    <property type="project" value="InterPro"/>
</dbReference>
<dbReference type="InterPro" id="IPR012677">
    <property type="entry name" value="Nucleotide-bd_a/b_plait_sf"/>
</dbReference>
<dbReference type="EMBL" id="OA887547">
    <property type="protein sequence ID" value="CAD7283491.1"/>
    <property type="molecule type" value="Genomic_DNA"/>
</dbReference>
<evidence type="ECO:0000256" key="4">
    <source>
        <dbReference type="ARBA" id="ARBA00023015"/>
    </source>
</evidence>
<dbReference type="Gene3D" id="1.20.140.80">
    <property type="entry name" value="Transcription factor DP"/>
    <property type="match status" value="1"/>
</dbReference>
<evidence type="ECO:0000256" key="2">
    <source>
        <dbReference type="ARBA" id="ARBA00010940"/>
    </source>
</evidence>
<dbReference type="InterPro" id="IPR036390">
    <property type="entry name" value="WH_DNA-bd_sf"/>
</dbReference>
<feature type="region of interest" description="Disordered" evidence="10">
    <location>
        <begin position="261"/>
        <end position="295"/>
    </location>
</feature>
<evidence type="ECO:0000256" key="6">
    <source>
        <dbReference type="ARBA" id="ARBA00023163"/>
    </source>
</evidence>
<evidence type="ECO:0000256" key="8">
    <source>
        <dbReference type="PROSITE-ProRule" id="PRU00176"/>
    </source>
</evidence>
<dbReference type="SUPFAM" id="SSF54928">
    <property type="entry name" value="RNA-binding domain, RBD"/>
    <property type="match status" value="1"/>
</dbReference>
<keyword evidence="3 8" id="KW-0694">RNA-binding</keyword>
<dbReference type="Pfam" id="PF08781">
    <property type="entry name" value="DP"/>
    <property type="match status" value="1"/>
</dbReference>
<dbReference type="Gene3D" id="3.60.10.10">
    <property type="entry name" value="Endonuclease/exonuclease/phosphatase"/>
    <property type="match status" value="1"/>
</dbReference>
<dbReference type="SMART" id="SM00360">
    <property type="entry name" value="RRM"/>
    <property type="match status" value="2"/>
</dbReference>
<feature type="compositionally biased region" description="Polar residues" evidence="10">
    <location>
        <begin position="208"/>
        <end position="225"/>
    </location>
</feature>
<dbReference type="GO" id="GO:0003723">
    <property type="term" value="F:RNA binding"/>
    <property type="evidence" value="ECO:0007669"/>
    <property type="project" value="UniProtKB-UniRule"/>
</dbReference>
<keyword evidence="7 9" id="KW-0539">Nucleus</keyword>
<dbReference type="InterPro" id="IPR000504">
    <property type="entry name" value="RRM_dom"/>
</dbReference>
<reference evidence="12" key="1">
    <citation type="submission" date="2020-11" db="EMBL/GenBank/DDBJ databases">
        <authorList>
            <person name="Tran Van P."/>
        </authorList>
    </citation>
    <scope>NUCLEOTIDE SEQUENCE</scope>
</reference>
<dbReference type="InterPro" id="IPR035979">
    <property type="entry name" value="RBD_domain_sf"/>
</dbReference>
<dbReference type="SUPFAM" id="SSF46785">
    <property type="entry name" value="Winged helix' DNA-binding domain"/>
    <property type="match status" value="1"/>
</dbReference>
<dbReference type="Gene3D" id="1.10.8.10">
    <property type="entry name" value="DNA helicase RuvA subunit, C-terminal domain"/>
    <property type="match status" value="1"/>
</dbReference>
<comment type="similarity">
    <text evidence="2 9">Belongs to the E2F/DP family.</text>
</comment>
<dbReference type="InterPro" id="IPR038168">
    <property type="entry name" value="TF_DP_C_sf"/>
</dbReference>
<accession>A0A7R9BXK8</accession>
<dbReference type="SUPFAM" id="SSF144074">
    <property type="entry name" value="E2F-DP heterodimerization region"/>
    <property type="match status" value="1"/>
</dbReference>
<keyword evidence="13" id="KW-1185">Reference proteome</keyword>
<dbReference type="SUPFAM" id="SSF56219">
    <property type="entry name" value="DNase I-like"/>
    <property type="match status" value="1"/>
</dbReference>
<keyword evidence="5 9" id="KW-0238">DNA-binding</keyword>
<evidence type="ECO:0000256" key="7">
    <source>
        <dbReference type="ARBA" id="ARBA00023242"/>
    </source>
</evidence>
<evidence type="ECO:0000313" key="13">
    <source>
        <dbReference type="Proteomes" id="UP000678499"/>
    </source>
</evidence>
<evidence type="ECO:0000313" key="12">
    <source>
        <dbReference type="EMBL" id="CAD7283491.1"/>
    </source>
</evidence>
<protein>
    <recommendedName>
        <fullName evidence="11">RRM domain-containing protein</fullName>
    </recommendedName>
</protein>
<dbReference type="OrthoDB" id="552115at2759"/>
<dbReference type="SMART" id="SM01138">
    <property type="entry name" value="DP"/>
    <property type="match status" value="1"/>
</dbReference>
<feature type="region of interest" description="Disordered" evidence="10">
    <location>
        <begin position="195"/>
        <end position="225"/>
    </location>
</feature>
<dbReference type="InterPro" id="IPR015648">
    <property type="entry name" value="Transcrpt_fac_DP"/>
</dbReference>
<dbReference type="InterPro" id="IPR009060">
    <property type="entry name" value="UBA-like_sf"/>
</dbReference>
<dbReference type="InterPro" id="IPR036388">
    <property type="entry name" value="WH-like_DNA-bd_sf"/>
</dbReference>
<dbReference type="Pfam" id="PF00076">
    <property type="entry name" value="RRM_1"/>
    <property type="match status" value="2"/>
</dbReference>
<proteinExistence type="inferred from homology"/>
<evidence type="ECO:0000256" key="9">
    <source>
        <dbReference type="RuleBase" id="RU003796"/>
    </source>
</evidence>
<gene>
    <name evidence="12" type="ORF">NMOB1V02_LOCUS11106</name>
</gene>